<sequence length="528" mass="55921">MVLLFISRSPARHLGPPRCRRHPSDVERPVVSTPRSSRSSRLSALSTHRTTPAPAAPGSAGTGTTRRALLGLAGALGAVGLSACATSGAPGADAGGSDGGSAGAAETSPENPFGVAGGELKAFVFDGGGGVPYLDLTEQLLEEKHPELEADIVRTEDLSTLQPQFVNGTPPDLFQNSGAGALDITSLTANGQLASLEDLMAAPSWDDPEVTVEESLNPGVREAGTVDGTLVGLNTVQYAWALWHDAALLEEKGWEAPTTWDELMSLCAEIKADGIFPFAFTGQHANYPDEGILQPLVAKIGGQEVWRSIDNLEEGAWQQDAVREAAEALLQLRTDELILPGVAQMTHVQSQTAWLNHEAVFIPVGAWLENEMKSAIPEGFRMTAAALPSPDPALADLTPNNPGAGWFVPEGAANKPAALELLRALLSKESSQNYAELSNSVTMVAGAHDDQQLSDPFTTLTEMIERSNAVEPWQVVKYPTWYPAMAEETRAALIALLLDDLDVDGFLARCQKAADQVAGDDAIAKQTR</sequence>
<dbReference type="InterPro" id="IPR006059">
    <property type="entry name" value="SBP"/>
</dbReference>
<dbReference type="AlphaFoldDB" id="A0A426SGK7"/>
<dbReference type="SUPFAM" id="SSF53850">
    <property type="entry name" value="Periplasmic binding protein-like II"/>
    <property type="match status" value="1"/>
</dbReference>
<dbReference type="NCBIfam" id="TIGR03851">
    <property type="entry name" value="chitin_NgcE"/>
    <property type="match status" value="1"/>
</dbReference>
<evidence type="ECO:0000256" key="1">
    <source>
        <dbReference type="ARBA" id="ARBA00004196"/>
    </source>
</evidence>
<proteinExistence type="inferred from homology"/>
<evidence type="ECO:0000256" key="4">
    <source>
        <dbReference type="ARBA" id="ARBA00022729"/>
    </source>
</evidence>
<name>A0A426SGK7_9MICO</name>
<dbReference type="Proteomes" id="UP000274327">
    <property type="component" value="Unassembled WGS sequence"/>
</dbReference>
<keyword evidence="7" id="KW-1185">Reference proteome</keyword>
<feature type="region of interest" description="Disordered" evidence="5">
    <location>
        <begin position="89"/>
        <end position="113"/>
    </location>
</feature>
<evidence type="ECO:0000313" key="7">
    <source>
        <dbReference type="Proteomes" id="UP000274327"/>
    </source>
</evidence>
<evidence type="ECO:0000256" key="2">
    <source>
        <dbReference type="ARBA" id="ARBA00008520"/>
    </source>
</evidence>
<evidence type="ECO:0000256" key="5">
    <source>
        <dbReference type="SAM" id="MobiDB-lite"/>
    </source>
</evidence>
<gene>
    <name evidence="6" type="primary">ngcE</name>
    <name evidence="6" type="ORF">DS079_15900</name>
</gene>
<dbReference type="EMBL" id="QOCI01000017">
    <property type="protein sequence ID" value="RRR17183.1"/>
    <property type="molecule type" value="Genomic_DNA"/>
</dbReference>
<accession>A0A426SGK7</accession>
<evidence type="ECO:0000313" key="6">
    <source>
        <dbReference type="EMBL" id="RRR17183.1"/>
    </source>
</evidence>
<feature type="compositionally biased region" description="Low complexity" evidence="5">
    <location>
        <begin position="32"/>
        <end position="64"/>
    </location>
</feature>
<comment type="subcellular location">
    <subcellularLocation>
        <location evidence="1">Cell envelope</location>
    </subcellularLocation>
</comment>
<dbReference type="Gene3D" id="3.40.190.10">
    <property type="entry name" value="Periplasmic binding protein-like II"/>
    <property type="match status" value="2"/>
</dbReference>
<reference evidence="6 7" key="1">
    <citation type="submission" date="2018-07" db="EMBL/GenBank/DDBJ databases">
        <title>Brachybacteriurn paraconglorneratum KCTC 9916.</title>
        <authorList>
            <person name="Li Y."/>
        </authorList>
    </citation>
    <scope>NUCLEOTIDE SEQUENCE [LARGE SCALE GENOMIC DNA]</scope>
    <source>
        <strain evidence="6 7">KCTC 9916</strain>
    </source>
</reference>
<evidence type="ECO:0000256" key="3">
    <source>
        <dbReference type="ARBA" id="ARBA00022448"/>
    </source>
</evidence>
<dbReference type="Pfam" id="PF01547">
    <property type="entry name" value="SBP_bac_1"/>
    <property type="match status" value="1"/>
</dbReference>
<comment type="caution">
    <text evidence="6">The sequence shown here is derived from an EMBL/GenBank/DDBJ whole genome shotgun (WGS) entry which is preliminary data.</text>
</comment>
<feature type="compositionally biased region" description="Gly residues" evidence="5">
    <location>
        <begin position="93"/>
        <end position="102"/>
    </location>
</feature>
<dbReference type="InterPro" id="IPR006311">
    <property type="entry name" value="TAT_signal"/>
</dbReference>
<dbReference type="InterPro" id="IPR022386">
    <property type="entry name" value="Chitin_NgcE"/>
</dbReference>
<dbReference type="PANTHER" id="PTHR43649:SF31">
    <property type="entry name" value="SN-GLYCEROL-3-PHOSPHATE-BINDING PERIPLASMIC PROTEIN UGPB"/>
    <property type="match status" value="1"/>
</dbReference>
<keyword evidence="3" id="KW-0813">Transport</keyword>
<protein>
    <submittedName>
        <fullName evidence="6">Carbohydrate ABC transporter, N-acetylglucosamine/diacetylchitobiose-binding protein</fullName>
    </submittedName>
</protein>
<dbReference type="PANTHER" id="PTHR43649">
    <property type="entry name" value="ARABINOSE-BINDING PROTEIN-RELATED"/>
    <property type="match status" value="1"/>
</dbReference>
<comment type="similarity">
    <text evidence="2">Belongs to the bacterial solute-binding protein 1 family.</text>
</comment>
<feature type="region of interest" description="Disordered" evidence="5">
    <location>
        <begin position="7"/>
        <end position="64"/>
    </location>
</feature>
<dbReference type="InterPro" id="IPR050490">
    <property type="entry name" value="Bact_solute-bd_prot1"/>
</dbReference>
<dbReference type="GO" id="GO:0030313">
    <property type="term" value="C:cell envelope"/>
    <property type="evidence" value="ECO:0007669"/>
    <property type="project" value="UniProtKB-SubCell"/>
</dbReference>
<keyword evidence="4" id="KW-0732">Signal</keyword>
<dbReference type="PROSITE" id="PS51318">
    <property type="entry name" value="TAT"/>
    <property type="match status" value="1"/>
</dbReference>
<organism evidence="6 7">
    <name type="scientific">Brachybacterium paraconglomeratum</name>
    <dbReference type="NCBI Taxonomy" id="173362"/>
    <lineage>
        <taxon>Bacteria</taxon>
        <taxon>Bacillati</taxon>
        <taxon>Actinomycetota</taxon>
        <taxon>Actinomycetes</taxon>
        <taxon>Micrococcales</taxon>
        <taxon>Dermabacteraceae</taxon>
        <taxon>Brachybacterium</taxon>
    </lineage>
</organism>